<dbReference type="EMBL" id="MINH01000016">
    <property type="protein sequence ID" value="POG12679.1"/>
    <property type="molecule type" value="Genomic_DNA"/>
</dbReference>
<evidence type="ECO:0000313" key="1">
    <source>
        <dbReference type="EMBL" id="POG12679.1"/>
    </source>
</evidence>
<reference evidence="1 2" key="1">
    <citation type="submission" date="2016-08" db="EMBL/GenBank/DDBJ databases">
        <authorList>
            <person name="Seilhamer J.J."/>
        </authorList>
    </citation>
    <scope>NUCLEOTIDE SEQUENCE [LARGE SCALE GENOMIC DNA]</scope>
    <source>
        <strain evidence="1 2">KH-21-114</strain>
    </source>
</reference>
<dbReference type="AlphaFoldDB" id="A0A2S3XAY4"/>
<dbReference type="OrthoDB" id="3675244at2"/>
<name>A0A2S3XAY4_PSEPU</name>
<dbReference type="InterPro" id="IPR051024">
    <property type="entry name" value="GlcNAc_Chitin_IntDeg"/>
</dbReference>
<dbReference type="PANTHER" id="PTHR34823:SF1">
    <property type="entry name" value="CHITIN-BINDING TYPE-4 DOMAIN-CONTAINING PROTEIN"/>
    <property type="match status" value="1"/>
</dbReference>
<organism evidence="1 2">
    <name type="scientific">Pseudomonas putida</name>
    <name type="common">Arthrobacter siderocapsulatus</name>
    <dbReference type="NCBI Taxonomy" id="303"/>
    <lineage>
        <taxon>Bacteria</taxon>
        <taxon>Pseudomonadati</taxon>
        <taxon>Pseudomonadota</taxon>
        <taxon>Gammaproteobacteria</taxon>
        <taxon>Pseudomonadales</taxon>
        <taxon>Pseudomonadaceae</taxon>
        <taxon>Pseudomonas</taxon>
    </lineage>
</organism>
<sequence length="99" mass="11033">MSTTKNLRKFAASSLWRPVAVAGMHVQLANAHGYASEPPSRAYACRSYKQGTRVLQTKTGEVFECKPFPFEGWCKSYSGGANQYEPGVGSNWQDAWIKR</sequence>
<protein>
    <submittedName>
        <fullName evidence="1">Uncharacterized protein</fullName>
    </submittedName>
</protein>
<evidence type="ECO:0000313" key="2">
    <source>
        <dbReference type="Proteomes" id="UP000237230"/>
    </source>
</evidence>
<dbReference type="Proteomes" id="UP000237230">
    <property type="component" value="Unassembled WGS sequence"/>
</dbReference>
<comment type="caution">
    <text evidence="1">The sequence shown here is derived from an EMBL/GenBank/DDBJ whole genome shotgun (WGS) entry which is preliminary data.</text>
</comment>
<accession>A0A2S3XAY4</accession>
<dbReference type="RefSeq" id="WP_103446057.1">
    <property type="nucleotide sequence ID" value="NZ_MINH01000016.1"/>
</dbReference>
<proteinExistence type="predicted"/>
<gene>
    <name evidence="1" type="ORF">BGP84_05165</name>
</gene>
<dbReference type="PANTHER" id="PTHR34823">
    <property type="entry name" value="GLCNAC-BINDING PROTEIN A"/>
    <property type="match status" value="1"/>
</dbReference>
<reference evidence="1 2" key="2">
    <citation type="submission" date="2018-03" db="EMBL/GenBank/DDBJ databases">
        <title>Draft genome of Pseudomonas putida strain KH-21-114.</title>
        <authorList>
            <person name="Yoshizawa S."/>
            <person name="Khan N.H."/>
            <person name="Nishimura M."/>
            <person name="Chiura H.X."/>
            <person name="Ogura Y."/>
            <person name="Hayashi T."/>
            <person name="Kogure K."/>
        </authorList>
    </citation>
    <scope>NUCLEOTIDE SEQUENCE [LARGE SCALE GENOMIC DNA]</scope>
    <source>
        <strain evidence="1 2">KH-21-114</strain>
    </source>
</reference>